<dbReference type="Gene3D" id="3.40.50.11180">
    <property type="match status" value="1"/>
</dbReference>
<sequence length="1207" mass="128905">MSEPSLPLAGLEALIARPLGAVLEAEGLRGGEILAPSGAAAFVAAAVAQRGRTLVVTPGEREAGTLSQELTDLLGKHRVVFVPAWETLPHERLSPSLRAVGERLWGLRRFLGREDGQAPDIAVMSVRSFIQPLDPAVLDVAPARLRVGDEQDLTLLAERLTALGYTRVDLVAERGDFAVRGGILDVFSPLDDHPVRVQFWGDEITELRSFSVIDQRSLGAASESSPESERAELIAPPVRELLLTAPVRERAGELAARGGLPAPIAEALAKLAEGVVAPGAEALRDVLAADALSSVVALLGPGTQLLLGDIERVIARAADLIRTDEEFRAAAWQVASEDSVPIDGDGSAYRDVASLREDARAAGCAVWEVSALPSSRQIELGLTVPEIARPGEPALESVVAALRAQLNGNGVAVVVAQGQGTVQRVVEQLRAADLPVRAGASGETPHTGVVTVLRGALAQGVRLAPPAGGRGTAPPDVLVLTEAELTGSKTTNIGPPKRLGVRRRDQVDPLALKTGDFVVHDQHGVGRFVELVERTVAGARREYVVVEYASSKRGHPPDRLYVPMDALDQLSRYVGGESPALSKMGGSDWSNTKRQARKAVREIAGQLVQLYAARQTAKGHAFGPDSPWQAELEGAFAHAPTPDQLTTIAEVKADMEREVPMDRVVCGDVGFGKTEIAVRAAFKAVQDGKQVVVLSPTTLLSDQHLRTFSERMAPFPVKVKGLSRFTDPAEAKETLAGVAEGEVDVLVGTHRVLQSKVRFKDLGLVIVDEEQRFGVEHKEHIKALRVNVDVLTLSATPIPRTLEMSLTGIRDMSTILTPPEERFPVLTYVGAHDEKQVAAALRRELVRDGQVFYIHNRVSSIEKTAARLKELVPEARVAVAHGQMGEEALEATAEAFWRGEHDILVCTTIVESGLDIANANTLIVERADTLGLSQLHQLRGRVGRGGERAFAYFLYDPERSLSETAHERLATIAQHSSLGSGMAVAMRDLEIRGAGNVLGLEQSGHIAGVGFDLYVRLVGEAVTAYRAVLDGKEIPATPVEVRIDLPVDAHIPVSYVASERLRLEAYRGLAAAEDHAQVQAKIAELEDRYGPIPPEVALLREIAELKLLCRRHSITEAAVSGRRLRLSPVTLLDSQQVRLTRLFPGSQWRAASGVLTVPLPSAGAGKAAEDAGGSALIDFVRRVVGAIHAAPAAQTQGAAAASLGGAR</sequence>
<dbReference type="FunFam" id="3.40.50.300:FF:000300">
    <property type="entry name" value="Transcription-repair-coupling factor"/>
    <property type="match status" value="1"/>
</dbReference>
<dbReference type="InterPro" id="IPR014001">
    <property type="entry name" value="Helicase_ATP-bd"/>
</dbReference>
<dbReference type="InterPro" id="IPR004576">
    <property type="entry name" value="Mfd"/>
</dbReference>
<feature type="domain" description="Helicase ATP-binding" evidence="14">
    <location>
        <begin position="654"/>
        <end position="815"/>
    </location>
</feature>
<dbReference type="Pfam" id="PF17757">
    <property type="entry name" value="UvrB_inter"/>
    <property type="match status" value="1"/>
</dbReference>
<dbReference type="PROSITE" id="PS51192">
    <property type="entry name" value="HELICASE_ATP_BIND_1"/>
    <property type="match status" value="1"/>
</dbReference>
<evidence type="ECO:0000256" key="8">
    <source>
        <dbReference type="ARBA" id="ARBA00023125"/>
    </source>
</evidence>
<keyword evidence="8 13" id="KW-0238">DNA-binding</keyword>
<dbReference type="InterPro" id="IPR027417">
    <property type="entry name" value="P-loop_NTPase"/>
</dbReference>
<dbReference type="GO" id="GO:0016787">
    <property type="term" value="F:hydrolase activity"/>
    <property type="evidence" value="ECO:0007669"/>
    <property type="project" value="UniProtKB-KW"/>
</dbReference>
<evidence type="ECO:0000256" key="3">
    <source>
        <dbReference type="ARBA" id="ARBA00022741"/>
    </source>
</evidence>
<evidence type="ECO:0000256" key="4">
    <source>
        <dbReference type="ARBA" id="ARBA00022763"/>
    </source>
</evidence>
<dbReference type="EC" id="3.6.4.-" evidence="13"/>
<dbReference type="GO" id="GO:0006355">
    <property type="term" value="P:regulation of DNA-templated transcription"/>
    <property type="evidence" value="ECO:0007669"/>
    <property type="project" value="UniProtKB-UniRule"/>
</dbReference>
<dbReference type="InterPro" id="IPR037235">
    <property type="entry name" value="TRCF-like_C_D7"/>
</dbReference>
<keyword evidence="9 13" id="KW-0234">DNA repair</keyword>
<comment type="caution">
    <text evidence="16">The sequence shown here is derived from an EMBL/GenBank/DDBJ whole genome shotgun (WGS) entry which is preliminary data.</text>
</comment>
<dbReference type="GO" id="GO:0003678">
    <property type="term" value="F:DNA helicase activity"/>
    <property type="evidence" value="ECO:0007669"/>
    <property type="project" value="TreeGrafter"/>
</dbReference>
<reference evidence="16 17" key="1">
    <citation type="journal article" date="2011" name="Stand. Genomic Sci.">
        <title>High quality draft genome sequence of Segniliparus rugosus CDC 945(T)= (ATCC BAA-974(T)).</title>
        <authorList>
            <person name="Earl A.M."/>
            <person name="Desjardins C.A."/>
            <person name="Fitzgerald M.G."/>
            <person name="Arachchi H.M."/>
            <person name="Zeng Q."/>
            <person name="Mehta T."/>
            <person name="Griggs A."/>
            <person name="Birren B.W."/>
            <person name="Toney N.C."/>
            <person name="Carr J."/>
            <person name="Posey J."/>
            <person name="Butler W.R."/>
        </authorList>
    </citation>
    <scope>NUCLEOTIDE SEQUENCE [LARGE SCALE GENOMIC DNA]</scope>
    <source>
        <strain evidence="17">ATCC BAA-974 / DSM 45345 / CCUG 50838 / CIP 108380 / JCM 13579 / CDC 945</strain>
    </source>
</reference>
<dbReference type="Gene3D" id="3.90.1150.50">
    <property type="entry name" value="Transcription-repair-coupling factor, D7 domain"/>
    <property type="match status" value="1"/>
</dbReference>
<keyword evidence="17" id="KW-1185">Reference proteome</keyword>
<dbReference type="NCBIfam" id="TIGR00580">
    <property type="entry name" value="mfd"/>
    <property type="match status" value="1"/>
</dbReference>
<dbReference type="PANTHER" id="PTHR47964:SF1">
    <property type="entry name" value="ATP-DEPENDENT DNA HELICASE HOMOLOG RECG, CHLOROPLASTIC"/>
    <property type="match status" value="1"/>
</dbReference>
<keyword evidence="5 13" id="KW-0378">Hydrolase</keyword>
<dbReference type="InterPro" id="IPR036101">
    <property type="entry name" value="CarD-like/TRCF_RID_sf"/>
</dbReference>
<feature type="domain" description="Helicase C-terminal" evidence="15">
    <location>
        <begin position="833"/>
        <end position="990"/>
    </location>
</feature>
<dbReference type="SUPFAM" id="SSF52540">
    <property type="entry name" value="P-loop containing nucleoside triphosphate hydrolases"/>
    <property type="match status" value="3"/>
</dbReference>
<dbReference type="InterPro" id="IPR011545">
    <property type="entry name" value="DEAD/DEAH_box_helicase_dom"/>
</dbReference>
<dbReference type="PROSITE" id="PS51194">
    <property type="entry name" value="HELICASE_CTER"/>
    <property type="match status" value="1"/>
</dbReference>
<dbReference type="GO" id="GO:0005737">
    <property type="term" value="C:cytoplasm"/>
    <property type="evidence" value="ECO:0007669"/>
    <property type="project" value="UniProtKB-SubCell"/>
</dbReference>
<evidence type="ECO:0000259" key="15">
    <source>
        <dbReference type="PROSITE" id="PS51194"/>
    </source>
</evidence>
<evidence type="ECO:0000256" key="1">
    <source>
        <dbReference type="ARBA" id="ARBA00004496"/>
    </source>
</evidence>
<dbReference type="GO" id="GO:0005524">
    <property type="term" value="F:ATP binding"/>
    <property type="evidence" value="ECO:0007669"/>
    <property type="project" value="UniProtKB-UniRule"/>
</dbReference>
<comment type="subcellular location">
    <subcellularLocation>
        <location evidence="1 13">Cytoplasm</location>
    </subcellularLocation>
</comment>
<dbReference type="InterPro" id="IPR005118">
    <property type="entry name" value="TRCF_C"/>
</dbReference>
<dbReference type="SUPFAM" id="SSF143517">
    <property type="entry name" value="TRCF domain-like"/>
    <property type="match status" value="1"/>
</dbReference>
<evidence type="ECO:0000256" key="5">
    <source>
        <dbReference type="ARBA" id="ARBA00022801"/>
    </source>
</evidence>
<dbReference type="FunFam" id="3.40.50.300:FF:000546">
    <property type="entry name" value="Transcription-repair-coupling factor"/>
    <property type="match status" value="1"/>
</dbReference>
<protein>
    <recommendedName>
        <fullName evidence="12 13">Transcription-repair-coupling factor</fullName>
        <shortName evidence="13">TRCF</shortName>
        <ecNumber evidence="13">3.6.4.-</ecNumber>
    </recommendedName>
</protein>
<dbReference type="eggNOG" id="COG1197">
    <property type="taxonomic scope" value="Bacteria"/>
</dbReference>
<gene>
    <name evidence="13" type="primary">mfd</name>
    <name evidence="16" type="ORF">HMPREF9336_04339</name>
</gene>
<keyword evidence="3 13" id="KW-0547">Nucleotide-binding</keyword>
<dbReference type="Gene3D" id="2.40.10.170">
    <property type="match status" value="1"/>
</dbReference>
<dbReference type="RefSeq" id="WP_021030768.1">
    <property type="nucleotide sequence ID" value="NZ_KI391954.1"/>
</dbReference>
<evidence type="ECO:0000256" key="9">
    <source>
        <dbReference type="ARBA" id="ARBA00023204"/>
    </source>
</evidence>
<dbReference type="HAMAP" id="MF_00969">
    <property type="entry name" value="TRCF"/>
    <property type="match status" value="1"/>
</dbReference>
<organism evidence="16 17">
    <name type="scientific">Segniliparus rugosus (strain ATCC BAA-974 / DSM 45345 / CCUG 50838 / CIP 108380 / JCM 13579 / CDC 945)</name>
    <dbReference type="NCBI Taxonomy" id="679197"/>
    <lineage>
        <taxon>Bacteria</taxon>
        <taxon>Bacillati</taxon>
        <taxon>Actinomycetota</taxon>
        <taxon>Actinomycetes</taxon>
        <taxon>Mycobacteriales</taxon>
        <taxon>Segniliparaceae</taxon>
        <taxon>Segniliparus</taxon>
    </lineage>
</organism>
<keyword evidence="2 13" id="KW-0963">Cytoplasm</keyword>
<dbReference type="Gene3D" id="3.30.2060.10">
    <property type="entry name" value="Penicillin-binding protein 1b domain"/>
    <property type="match status" value="1"/>
</dbReference>
<evidence type="ECO:0000256" key="12">
    <source>
        <dbReference type="ARBA" id="ARBA00070128"/>
    </source>
</evidence>
<dbReference type="AlphaFoldDB" id="U1M282"/>
<dbReference type="Pfam" id="PF03461">
    <property type="entry name" value="TRCF"/>
    <property type="match status" value="1"/>
</dbReference>
<keyword evidence="6" id="KW-0347">Helicase</keyword>
<dbReference type="SUPFAM" id="SSF141259">
    <property type="entry name" value="CarD-like"/>
    <property type="match status" value="1"/>
</dbReference>
<evidence type="ECO:0000313" key="16">
    <source>
        <dbReference type="EMBL" id="ERG69195.1"/>
    </source>
</evidence>
<dbReference type="OrthoDB" id="9804325at2"/>
<dbReference type="PANTHER" id="PTHR47964">
    <property type="entry name" value="ATP-DEPENDENT DNA HELICASE HOMOLOG RECG, CHLOROPLASTIC"/>
    <property type="match status" value="1"/>
</dbReference>
<dbReference type="GO" id="GO:0003684">
    <property type="term" value="F:damaged DNA binding"/>
    <property type="evidence" value="ECO:0007669"/>
    <property type="project" value="InterPro"/>
</dbReference>
<dbReference type="EMBL" id="ACZI02000003">
    <property type="protein sequence ID" value="ERG69195.1"/>
    <property type="molecule type" value="Genomic_DNA"/>
</dbReference>
<dbReference type="CDD" id="cd17991">
    <property type="entry name" value="DEXHc_TRCF"/>
    <property type="match status" value="1"/>
</dbReference>
<comment type="function">
    <text evidence="13">Couples transcription and DNA repair by recognizing RNA polymerase (RNAP) stalled at DNA lesions. Mediates ATP-dependent release of RNAP and its truncated transcript from the DNA, and recruitment of nucleotide excision repair machinery to the damaged site.</text>
</comment>
<keyword evidence="4 13" id="KW-0227">DNA damage</keyword>
<dbReference type="Pfam" id="PF02559">
    <property type="entry name" value="CarD_TRCF_RID"/>
    <property type="match status" value="1"/>
</dbReference>
<comment type="similarity">
    <text evidence="11 13">In the C-terminal section; belongs to the helicase family. RecG subfamily.</text>
</comment>
<evidence type="ECO:0000259" key="14">
    <source>
        <dbReference type="PROSITE" id="PS51192"/>
    </source>
</evidence>
<evidence type="ECO:0000256" key="7">
    <source>
        <dbReference type="ARBA" id="ARBA00022840"/>
    </source>
</evidence>
<proteinExistence type="inferred from homology"/>
<name>U1M282_SEGRC</name>
<dbReference type="SMART" id="SM00490">
    <property type="entry name" value="HELICc"/>
    <property type="match status" value="1"/>
</dbReference>
<evidence type="ECO:0000256" key="10">
    <source>
        <dbReference type="ARBA" id="ARBA00061104"/>
    </source>
</evidence>
<dbReference type="HOGENOM" id="CLU_005122_2_0_11"/>
<accession>U1M282</accession>
<evidence type="ECO:0000256" key="6">
    <source>
        <dbReference type="ARBA" id="ARBA00022806"/>
    </source>
</evidence>
<evidence type="ECO:0000256" key="13">
    <source>
        <dbReference type="HAMAP-Rule" id="MF_00969"/>
    </source>
</evidence>
<dbReference type="Gene3D" id="3.40.50.300">
    <property type="entry name" value="P-loop containing nucleotide triphosphate hydrolases"/>
    <property type="match status" value="2"/>
</dbReference>
<dbReference type="InterPro" id="IPR047112">
    <property type="entry name" value="RecG/Mfd"/>
</dbReference>
<dbReference type="Pfam" id="PF00270">
    <property type="entry name" value="DEAD"/>
    <property type="match status" value="1"/>
</dbReference>
<dbReference type="InterPro" id="IPR041471">
    <property type="entry name" value="UvrB_inter"/>
</dbReference>
<dbReference type="GO" id="GO:0000716">
    <property type="term" value="P:transcription-coupled nucleotide-excision repair, DNA damage recognition"/>
    <property type="evidence" value="ECO:0007669"/>
    <property type="project" value="UniProtKB-UniRule"/>
</dbReference>
<dbReference type="SMART" id="SM00982">
    <property type="entry name" value="TRCF"/>
    <property type="match status" value="1"/>
</dbReference>
<dbReference type="InterPro" id="IPR001650">
    <property type="entry name" value="Helicase_C-like"/>
</dbReference>
<keyword evidence="7 13" id="KW-0067">ATP-binding</keyword>
<comment type="similarity">
    <text evidence="10 13">In the N-terminal section; belongs to the UvrB family.</text>
</comment>
<dbReference type="Pfam" id="PF00271">
    <property type="entry name" value="Helicase_C"/>
    <property type="match status" value="1"/>
</dbReference>
<dbReference type="STRING" id="679197.HMPREF9336_04339"/>
<evidence type="ECO:0000256" key="2">
    <source>
        <dbReference type="ARBA" id="ARBA00022490"/>
    </source>
</evidence>
<dbReference type="Proteomes" id="UP000004816">
    <property type="component" value="Unassembled WGS sequence"/>
</dbReference>
<dbReference type="SMART" id="SM00487">
    <property type="entry name" value="DEXDc"/>
    <property type="match status" value="1"/>
</dbReference>
<evidence type="ECO:0000256" key="11">
    <source>
        <dbReference type="ARBA" id="ARBA00061399"/>
    </source>
</evidence>
<evidence type="ECO:0000313" key="17">
    <source>
        <dbReference type="Proteomes" id="UP000004816"/>
    </source>
</evidence>
<dbReference type="SMART" id="SM01058">
    <property type="entry name" value="CarD_TRCF"/>
    <property type="match status" value="1"/>
</dbReference>
<dbReference type="InterPro" id="IPR003711">
    <property type="entry name" value="CarD-like/TRCF_RID"/>
</dbReference>